<evidence type="ECO:0000259" key="6">
    <source>
        <dbReference type="PROSITE" id="PS50202"/>
    </source>
</evidence>
<protein>
    <recommendedName>
        <fullName evidence="6">MSP domain-containing protein</fullName>
    </recommendedName>
</protein>
<dbReference type="Gramene" id="TVU50201">
    <property type="protein sequence ID" value="TVU50201"/>
    <property type="gene ID" value="EJB05_01563"/>
</dbReference>
<comment type="similarity">
    <text evidence="2">Belongs to the VAMP-associated protein (VAP) (TC 9.B.17) family.</text>
</comment>
<dbReference type="GO" id="GO:0090158">
    <property type="term" value="P:endoplasmic reticulum membrane organization"/>
    <property type="evidence" value="ECO:0007669"/>
    <property type="project" value="TreeGrafter"/>
</dbReference>
<dbReference type="InterPro" id="IPR000535">
    <property type="entry name" value="MSP_dom"/>
</dbReference>
<dbReference type="GO" id="GO:0061817">
    <property type="term" value="P:endoplasmic reticulum-plasma membrane tethering"/>
    <property type="evidence" value="ECO:0007669"/>
    <property type="project" value="TreeGrafter"/>
</dbReference>
<dbReference type="EMBL" id="RWGY01000002">
    <property type="protein sequence ID" value="TVU50201.1"/>
    <property type="molecule type" value="Genomic_DNA"/>
</dbReference>
<organism evidence="7 8">
    <name type="scientific">Eragrostis curvula</name>
    <name type="common">weeping love grass</name>
    <dbReference type="NCBI Taxonomy" id="38414"/>
    <lineage>
        <taxon>Eukaryota</taxon>
        <taxon>Viridiplantae</taxon>
        <taxon>Streptophyta</taxon>
        <taxon>Embryophyta</taxon>
        <taxon>Tracheophyta</taxon>
        <taxon>Spermatophyta</taxon>
        <taxon>Magnoliopsida</taxon>
        <taxon>Liliopsida</taxon>
        <taxon>Poales</taxon>
        <taxon>Poaceae</taxon>
        <taxon>PACMAD clade</taxon>
        <taxon>Chloridoideae</taxon>
        <taxon>Eragrostideae</taxon>
        <taxon>Eragrostidinae</taxon>
        <taxon>Eragrostis</taxon>
    </lineage>
</organism>
<comment type="caution">
    <text evidence="7">The sequence shown here is derived from an EMBL/GenBank/DDBJ whole genome shotgun (WGS) entry which is preliminary data.</text>
</comment>
<dbReference type="InterPro" id="IPR008962">
    <property type="entry name" value="PapD-like_sf"/>
</dbReference>
<feature type="domain" description="MSP" evidence="6">
    <location>
        <begin position="115"/>
        <end position="235"/>
    </location>
</feature>
<keyword evidence="4" id="KW-1133">Transmembrane helix</keyword>
<evidence type="ECO:0000256" key="2">
    <source>
        <dbReference type="ARBA" id="ARBA00008932"/>
    </source>
</evidence>
<dbReference type="InterPro" id="IPR013783">
    <property type="entry name" value="Ig-like_fold"/>
</dbReference>
<dbReference type="PANTHER" id="PTHR10809">
    <property type="entry name" value="VESICLE-ASSOCIATED MEMBRANE PROTEIN-ASSOCIATED PROTEIN"/>
    <property type="match status" value="1"/>
</dbReference>
<dbReference type="SUPFAM" id="SSF49354">
    <property type="entry name" value="PapD-like"/>
    <property type="match status" value="1"/>
</dbReference>
<dbReference type="GO" id="GO:0005789">
    <property type="term" value="C:endoplasmic reticulum membrane"/>
    <property type="evidence" value="ECO:0007669"/>
    <property type="project" value="InterPro"/>
</dbReference>
<dbReference type="AlphaFoldDB" id="A0A5J9WQ16"/>
<dbReference type="GO" id="GO:0005886">
    <property type="term" value="C:plasma membrane"/>
    <property type="evidence" value="ECO:0007669"/>
    <property type="project" value="TreeGrafter"/>
</dbReference>
<dbReference type="Proteomes" id="UP000324897">
    <property type="component" value="Chromosome 6"/>
</dbReference>
<keyword evidence="3" id="KW-0812">Transmembrane</keyword>
<dbReference type="PANTHER" id="PTHR10809:SF6">
    <property type="entry name" value="AT11025P-RELATED"/>
    <property type="match status" value="1"/>
</dbReference>
<keyword evidence="8" id="KW-1185">Reference proteome</keyword>
<dbReference type="OrthoDB" id="691063at2759"/>
<evidence type="ECO:0000256" key="3">
    <source>
        <dbReference type="ARBA" id="ARBA00022692"/>
    </source>
</evidence>
<keyword evidence="5" id="KW-0472">Membrane</keyword>
<evidence type="ECO:0000313" key="8">
    <source>
        <dbReference type="Proteomes" id="UP000324897"/>
    </source>
</evidence>
<evidence type="ECO:0000256" key="5">
    <source>
        <dbReference type="ARBA" id="ARBA00023136"/>
    </source>
</evidence>
<dbReference type="PROSITE" id="PS50202">
    <property type="entry name" value="MSP"/>
    <property type="match status" value="1"/>
</dbReference>
<reference evidence="7 8" key="1">
    <citation type="journal article" date="2019" name="Sci. Rep.">
        <title>A high-quality genome of Eragrostis curvula grass provides insights into Poaceae evolution and supports new strategies to enhance forage quality.</title>
        <authorList>
            <person name="Carballo J."/>
            <person name="Santos B.A.C.M."/>
            <person name="Zappacosta D."/>
            <person name="Garbus I."/>
            <person name="Selva J.P."/>
            <person name="Gallo C.A."/>
            <person name="Diaz A."/>
            <person name="Albertini E."/>
            <person name="Caccamo M."/>
            <person name="Echenique V."/>
        </authorList>
    </citation>
    <scope>NUCLEOTIDE SEQUENCE [LARGE SCALE GENOMIC DNA]</scope>
    <source>
        <strain evidence="8">cv. Victoria</strain>
        <tissue evidence="7">Leaf</tissue>
    </source>
</reference>
<dbReference type="Gene3D" id="2.60.40.10">
    <property type="entry name" value="Immunoglobulins"/>
    <property type="match status" value="1"/>
</dbReference>
<evidence type="ECO:0000313" key="7">
    <source>
        <dbReference type="EMBL" id="TVU50201.1"/>
    </source>
</evidence>
<sequence>MVRTSGRKIDHVLAGVREEDDLGLEDLRFPFSVFVSLLCSGYSILRRWTHRWNKSAKDTPLWYQQVKRCLDLAQICMHTDPTNRPDIWDIISGLNEIDTTVVDTNNTECLELDEMLGIEPLEMHLPFQFNRQISCSIELTNDTDGYVAFGISTTSLRPYHIYPVKDIIPPRSRCSVTITLPARKGPQLRNNCKDEFSVQSTKVEGSLTASDISARMFNEVPGKVVDKVSLTVVLEHHNET</sequence>
<comment type="subcellular location">
    <subcellularLocation>
        <location evidence="1">Membrane</location>
        <topology evidence="1">Single-pass type IV membrane protein</topology>
    </subcellularLocation>
</comment>
<gene>
    <name evidence="7" type="ORF">EJB05_01563</name>
</gene>
<accession>A0A5J9WQ16</accession>
<name>A0A5J9WQ16_9POAL</name>
<feature type="non-terminal residue" evidence="7">
    <location>
        <position position="1"/>
    </location>
</feature>
<evidence type="ECO:0000256" key="4">
    <source>
        <dbReference type="ARBA" id="ARBA00022989"/>
    </source>
</evidence>
<proteinExistence type="inferred from homology"/>
<dbReference type="InterPro" id="IPR016763">
    <property type="entry name" value="VAP"/>
</dbReference>
<dbReference type="Pfam" id="PF00635">
    <property type="entry name" value="Motile_Sperm"/>
    <property type="match status" value="1"/>
</dbReference>
<evidence type="ECO:0000256" key="1">
    <source>
        <dbReference type="ARBA" id="ARBA00004211"/>
    </source>
</evidence>